<dbReference type="PANTHER" id="PTHR30566">
    <property type="entry name" value="YNAI-RELATED MECHANOSENSITIVE ION CHANNEL"/>
    <property type="match status" value="1"/>
</dbReference>
<dbReference type="Gene3D" id="2.30.30.60">
    <property type="match status" value="1"/>
</dbReference>
<dbReference type="Gene3D" id="1.10.287.1260">
    <property type="match status" value="1"/>
</dbReference>
<reference evidence="10 11" key="1">
    <citation type="journal article" date="2017" name="Int. J. Syst. Evol. Microbiol.">
        <title>Ramlibacter monticola sp. nov., isolated from forest soil.</title>
        <authorList>
            <person name="Chaudhary D.K."/>
            <person name="Kim J."/>
        </authorList>
    </citation>
    <scope>NUCLEOTIDE SEQUENCE [LARGE SCALE GENOMIC DNA]</scope>
    <source>
        <strain evidence="10 11">KACC 19175</strain>
    </source>
</reference>
<evidence type="ECO:0000256" key="5">
    <source>
        <dbReference type="ARBA" id="ARBA00023136"/>
    </source>
</evidence>
<dbReference type="SUPFAM" id="SSF82861">
    <property type="entry name" value="Mechanosensitive channel protein MscS (YggB), transmembrane region"/>
    <property type="match status" value="1"/>
</dbReference>
<feature type="transmembrane region" description="Helical" evidence="7">
    <location>
        <begin position="243"/>
        <end position="265"/>
    </location>
</feature>
<feature type="chain" id="PRO_5036771260" evidence="8">
    <location>
        <begin position="28"/>
        <end position="563"/>
    </location>
</feature>
<feature type="region of interest" description="Disordered" evidence="6">
    <location>
        <begin position="32"/>
        <end position="54"/>
    </location>
</feature>
<keyword evidence="11" id="KW-1185">Reference proteome</keyword>
<sequence length="563" mass="60358">MKPFARGPGWAPAAVLLALVLSFAAEAQVRGKAPPAAPPAQEQPPDPLGRNTPRGTIVQFMRAAERDDTTAALRYFQTTSGQRRNAEALVNDLKELVERSFSQAINSISDAPDGNLTDGLPVDREAVGPLAIANTKAEIVLVRVKDPQAGRIWLISSETLARVPELRRLAAPTWVEGVMPDALSDNEAFGISWGQWIALVASLVLPVLLLALLSRVGARLAAALLRHPSHRLALEAWERAVRWPAISAIALAIHLGATATLGLPVTFRYAHGRVNMALLVIAVAWLARRVMALAFARARTIAWGKNRASTQSLMLLGERVLKVTVALVAVFAVLAIAGLDMKTALAGVGIGGVALALGAQKTVENFLGGVFLLSDKALAVGDLCSISNRVGRVEDITLRSIRLRTADQSLLSIPAGVLAQAGIENFATREKILLQRILRLRHGTGVGQLQRILEGTRALLQEEARLEPGGRIRLVDFGAQAIELELFAYVQSADDAEFQTVREELLLKIAALIESVGSGFAQPAQWVAIDGAPRDEAHARPVPPREAAALKEVRLAEAPQARR</sequence>
<dbReference type="InterPro" id="IPR023408">
    <property type="entry name" value="MscS_beta-dom_sf"/>
</dbReference>
<dbReference type="InterPro" id="IPR011014">
    <property type="entry name" value="MscS_channel_TM-2"/>
</dbReference>
<evidence type="ECO:0000259" key="9">
    <source>
        <dbReference type="Pfam" id="PF00924"/>
    </source>
</evidence>
<dbReference type="RefSeq" id="WP_201675487.1">
    <property type="nucleotide sequence ID" value="NZ_JAEQNE010000004.1"/>
</dbReference>
<dbReference type="InterPro" id="IPR006685">
    <property type="entry name" value="MscS_channel_2nd"/>
</dbReference>
<feature type="transmembrane region" description="Helical" evidence="7">
    <location>
        <begin position="277"/>
        <end position="298"/>
    </location>
</feature>
<keyword evidence="5 7" id="KW-0472">Membrane</keyword>
<evidence type="ECO:0000256" key="6">
    <source>
        <dbReference type="SAM" id="MobiDB-lite"/>
    </source>
</evidence>
<proteinExistence type="inferred from homology"/>
<evidence type="ECO:0000256" key="7">
    <source>
        <dbReference type="SAM" id="Phobius"/>
    </source>
</evidence>
<feature type="transmembrane region" description="Helical" evidence="7">
    <location>
        <begin position="319"/>
        <end position="337"/>
    </location>
</feature>
<evidence type="ECO:0000256" key="8">
    <source>
        <dbReference type="SAM" id="SignalP"/>
    </source>
</evidence>
<comment type="subcellular location">
    <subcellularLocation>
        <location evidence="1">Membrane</location>
        <topology evidence="1">Multi-pass membrane protein</topology>
    </subcellularLocation>
</comment>
<dbReference type="EMBL" id="JAEQNE010000004">
    <property type="protein sequence ID" value="MBL0392809.1"/>
    <property type="molecule type" value="Genomic_DNA"/>
</dbReference>
<dbReference type="SUPFAM" id="SSF50182">
    <property type="entry name" value="Sm-like ribonucleoproteins"/>
    <property type="match status" value="1"/>
</dbReference>
<dbReference type="Proteomes" id="UP000599109">
    <property type="component" value="Unassembled WGS sequence"/>
</dbReference>
<evidence type="ECO:0000256" key="3">
    <source>
        <dbReference type="ARBA" id="ARBA00022692"/>
    </source>
</evidence>
<dbReference type="InterPro" id="IPR010920">
    <property type="entry name" value="LSM_dom_sf"/>
</dbReference>
<evidence type="ECO:0000256" key="2">
    <source>
        <dbReference type="ARBA" id="ARBA00008017"/>
    </source>
</evidence>
<keyword evidence="8" id="KW-0732">Signal</keyword>
<protein>
    <submittedName>
        <fullName evidence="10">Mechanosensitive ion channel</fullName>
    </submittedName>
</protein>
<feature type="signal peptide" evidence="8">
    <location>
        <begin position="1"/>
        <end position="27"/>
    </location>
</feature>
<organism evidence="10 11">
    <name type="scientific">Ramlibacter monticola</name>
    <dbReference type="NCBI Taxonomy" id="1926872"/>
    <lineage>
        <taxon>Bacteria</taxon>
        <taxon>Pseudomonadati</taxon>
        <taxon>Pseudomonadota</taxon>
        <taxon>Betaproteobacteria</taxon>
        <taxon>Burkholderiales</taxon>
        <taxon>Comamonadaceae</taxon>
        <taxon>Ramlibacter</taxon>
    </lineage>
</organism>
<feature type="compositionally biased region" description="Pro residues" evidence="6">
    <location>
        <begin position="35"/>
        <end position="47"/>
    </location>
</feature>
<keyword evidence="4 7" id="KW-1133">Transmembrane helix</keyword>
<evidence type="ECO:0000256" key="1">
    <source>
        <dbReference type="ARBA" id="ARBA00004141"/>
    </source>
</evidence>
<comment type="caution">
    <text evidence="10">The sequence shown here is derived from an EMBL/GenBank/DDBJ whole genome shotgun (WGS) entry which is preliminary data.</text>
</comment>
<gene>
    <name evidence="10" type="ORF">JJ685_16855</name>
</gene>
<dbReference type="Pfam" id="PF00924">
    <property type="entry name" value="MS_channel_2nd"/>
    <property type="match status" value="1"/>
</dbReference>
<dbReference type="GO" id="GO:0016020">
    <property type="term" value="C:membrane"/>
    <property type="evidence" value="ECO:0007669"/>
    <property type="project" value="UniProtKB-SubCell"/>
</dbReference>
<feature type="transmembrane region" description="Helical" evidence="7">
    <location>
        <begin position="196"/>
        <end position="222"/>
    </location>
</feature>
<dbReference type="PANTHER" id="PTHR30566:SF5">
    <property type="entry name" value="MECHANOSENSITIVE ION CHANNEL PROTEIN 1, MITOCHONDRIAL-RELATED"/>
    <property type="match status" value="1"/>
</dbReference>
<evidence type="ECO:0000256" key="4">
    <source>
        <dbReference type="ARBA" id="ARBA00022989"/>
    </source>
</evidence>
<dbReference type="AlphaFoldDB" id="A0A937CUM2"/>
<feature type="domain" description="Mechanosensitive ion channel MscS" evidence="9">
    <location>
        <begin position="362"/>
        <end position="426"/>
    </location>
</feature>
<comment type="similarity">
    <text evidence="2">Belongs to the MscS (TC 1.A.23) family.</text>
</comment>
<dbReference type="GO" id="GO:0008381">
    <property type="term" value="F:mechanosensitive monoatomic ion channel activity"/>
    <property type="evidence" value="ECO:0007669"/>
    <property type="project" value="UniProtKB-ARBA"/>
</dbReference>
<evidence type="ECO:0000313" key="11">
    <source>
        <dbReference type="Proteomes" id="UP000599109"/>
    </source>
</evidence>
<keyword evidence="3 7" id="KW-0812">Transmembrane</keyword>
<evidence type="ECO:0000313" key="10">
    <source>
        <dbReference type="EMBL" id="MBL0392809.1"/>
    </source>
</evidence>
<name>A0A937CUM2_9BURK</name>
<accession>A0A937CUM2</accession>